<dbReference type="EMBL" id="RCHS01002554">
    <property type="protein sequence ID" value="RMX46840.1"/>
    <property type="molecule type" value="Genomic_DNA"/>
</dbReference>
<proteinExistence type="predicted"/>
<name>A0A3M6TZJ8_POCDA</name>
<keyword evidence="3" id="KW-1185">Reference proteome</keyword>
<protein>
    <submittedName>
        <fullName evidence="2">Uncharacterized protein</fullName>
    </submittedName>
</protein>
<feature type="compositionally biased region" description="Low complexity" evidence="1">
    <location>
        <begin position="62"/>
        <end position="76"/>
    </location>
</feature>
<dbReference type="AlphaFoldDB" id="A0A3M6TZJ8"/>
<reference evidence="2 3" key="1">
    <citation type="journal article" date="2018" name="Sci. Rep.">
        <title>Comparative analysis of the Pocillopora damicornis genome highlights role of immune system in coral evolution.</title>
        <authorList>
            <person name="Cunning R."/>
            <person name="Bay R.A."/>
            <person name="Gillette P."/>
            <person name="Baker A.C."/>
            <person name="Traylor-Knowles N."/>
        </authorList>
    </citation>
    <scope>NUCLEOTIDE SEQUENCE [LARGE SCALE GENOMIC DNA]</scope>
    <source>
        <strain evidence="2">RSMAS</strain>
        <tissue evidence="2">Whole animal</tissue>
    </source>
</reference>
<comment type="caution">
    <text evidence="2">The sequence shown here is derived from an EMBL/GenBank/DDBJ whole genome shotgun (WGS) entry which is preliminary data.</text>
</comment>
<dbReference type="Proteomes" id="UP000275408">
    <property type="component" value="Unassembled WGS sequence"/>
</dbReference>
<accession>A0A3M6TZJ8</accession>
<evidence type="ECO:0000313" key="3">
    <source>
        <dbReference type="Proteomes" id="UP000275408"/>
    </source>
</evidence>
<sequence>MTVPFSYTQSPFLFHHVPNSPFLLSTRRPATQSPIPLVPDVELARNNNYSSNDVLRNGTFLSPTPVVPSNSNPTTPQATPTRINASSDSQREQVVPHFSPMMENKSLNRKERRLDMSPKQGTVPEINLFSGEEIFA</sequence>
<evidence type="ECO:0000313" key="2">
    <source>
        <dbReference type="EMBL" id="RMX46840.1"/>
    </source>
</evidence>
<evidence type="ECO:0000256" key="1">
    <source>
        <dbReference type="SAM" id="MobiDB-lite"/>
    </source>
</evidence>
<feature type="region of interest" description="Disordered" evidence="1">
    <location>
        <begin position="49"/>
        <end position="103"/>
    </location>
</feature>
<feature type="compositionally biased region" description="Polar residues" evidence="1">
    <location>
        <begin position="77"/>
        <end position="88"/>
    </location>
</feature>
<dbReference type="OrthoDB" id="5959301at2759"/>
<gene>
    <name evidence="2" type="ORF">pdam_00007629</name>
</gene>
<organism evidence="2 3">
    <name type="scientific">Pocillopora damicornis</name>
    <name type="common">Cauliflower coral</name>
    <name type="synonym">Millepora damicornis</name>
    <dbReference type="NCBI Taxonomy" id="46731"/>
    <lineage>
        <taxon>Eukaryota</taxon>
        <taxon>Metazoa</taxon>
        <taxon>Cnidaria</taxon>
        <taxon>Anthozoa</taxon>
        <taxon>Hexacorallia</taxon>
        <taxon>Scleractinia</taxon>
        <taxon>Astrocoeniina</taxon>
        <taxon>Pocilloporidae</taxon>
        <taxon>Pocillopora</taxon>
    </lineage>
</organism>